<dbReference type="AlphaFoldDB" id="A0A381Q9D0"/>
<organism evidence="4">
    <name type="scientific">marine metagenome</name>
    <dbReference type="NCBI Taxonomy" id="408172"/>
    <lineage>
        <taxon>unclassified sequences</taxon>
        <taxon>metagenomes</taxon>
        <taxon>ecological metagenomes</taxon>
    </lineage>
</organism>
<keyword evidence="1" id="KW-0489">Methyltransferase</keyword>
<keyword evidence="2" id="KW-0808">Transferase</keyword>
<evidence type="ECO:0000313" key="4">
    <source>
        <dbReference type="EMBL" id="SUZ75019.1"/>
    </source>
</evidence>
<dbReference type="SUPFAM" id="SSF53335">
    <property type="entry name" value="S-adenosyl-L-methionine-dependent methyltransferases"/>
    <property type="match status" value="1"/>
</dbReference>
<dbReference type="GO" id="GO:0032259">
    <property type="term" value="P:methylation"/>
    <property type="evidence" value="ECO:0007669"/>
    <property type="project" value="UniProtKB-KW"/>
</dbReference>
<accession>A0A381Q9D0</accession>
<dbReference type="Pfam" id="PF08241">
    <property type="entry name" value="Methyltransf_11"/>
    <property type="match status" value="1"/>
</dbReference>
<proteinExistence type="predicted"/>
<dbReference type="InterPro" id="IPR029063">
    <property type="entry name" value="SAM-dependent_MTases_sf"/>
</dbReference>
<sequence>VSYKQKKYFIERDIKRRFDNAAFAFNKNDFIYRHCSNELIERLKPISIQSKNILDLGSATCVMNKYFINSYKGCNLINLDLSHKTLKIAKKNQKFSSNVFGLQANAYKIPLKANSMDIVFSNMLLPWINDIDALFHEVRRILKNNGLFIFSTLGPKSFVTLTQAWEKEDEYKHINPLFHADEITTALHKSGLLDAVLDVDYLNITYQNIAKLYRDITAMGARNCMRDRVPSLIGKNKFNRVINKLRNNTQDRIEINLQIIFGHAWSIARSNTNQEYYLDISQIKKRQ</sequence>
<reference evidence="4" key="1">
    <citation type="submission" date="2018-05" db="EMBL/GenBank/DDBJ databases">
        <authorList>
            <person name="Lanie J.A."/>
            <person name="Ng W.-L."/>
            <person name="Kazmierczak K.M."/>
            <person name="Andrzejewski T.M."/>
            <person name="Davidsen T.M."/>
            <person name="Wayne K.J."/>
            <person name="Tettelin H."/>
            <person name="Glass J.I."/>
            <person name="Rusch D."/>
            <person name="Podicherti R."/>
            <person name="Tsui H.-C.T."/>
            <person name="Winkler M.E."/>
        </authorList>
    </citation>
    <scope>NUCLEOTIDE SEQUENCE</scope>
</reference>
<dbReference type="GO" id="GO:0008757">
    <property type="term" value="F:S-adenosylmethionine-dependent methyltransferase activity"/>
    <property type="evidence" value="ECO:0007669"/>
    <property type="project" value="InterPro"/>
</dbReference>
<feature type="domain" description="Methyltransferase type 11" evidence="3">
    <location>
        <begin position="54"/>
        <end position="150"/>
    </location>
</feature>
<protein>
    <recommendedName>
        <fullName evidence="3">Methyltransferase type 11 domain-containing protein</fullName>
    </recommendedName>
</protein>
<dbReference type="InterPro" id="IPR050602">
    <property type="entry name" value="Malonyl-ACP_OMT"/>
</dbReference>
<name>A0A381Q9D0_9ZZZZ</name>
<feature type="non-terminal residue" evidence="4">
    <location>
        <position position="1"/>
    </location>
</feature>
<dbReference type="PANTHER" id="PTHR13090">
    <property type="entry name" value="ARGININE-HYDROXYLASE NDUFAF5, MITOCHONDRIAL"/>
    <property type="match status" value="1"/>
</dbReference>
<dbReference type="PANTHER" id="PTHR13090:SF1">
    <property type="entry name" value="ARGININE-HYDROXYLASE NDUFAF5, MITOCHONDRIAL"/>
    <property type="match status" value="1"/>
</dbReference>
<dbReference type="Gene3D" id="3.40.50.150">
    <property type="entry name" value="Vaccinia Virus protein VP39"/>
    <property type="match status" value="1"/>
</dbReference>
<evidence type="ECO:0000256" key="2">
    <source>
        <dbReference type="ARBA" id="ARBA00022679"/>
    </source>
</evidence>
<evidence type="ECO:0000256" key="1">
    <source>
        <dbReference type="ARBA" id="ARBA00022603"/>
    </source>
</evidence>
<gene>
    <name evidence="4" type="ORF">METZ01_LOCUS27873</name>
</gene>
<dbReference type="InterPro" id="IPR013216">
    <property type="entry name" value="Methyltransf_11"/>
</dbReference>
<evidence type="ECO:0000259" key="3">
    <source>
        <dbReference type="Pfam" id="PF08241"/>
    </source>
</evidence>
<dbReference type="EMBL" id="UINC01001230">
    <property type="protein sequence ID" value="SUZ75019.1"/>
    <property type="molecule type" value="Genomic_DNA"/>
</dbReference>